<keyword evidence="3 10" id="KW-0812">Transmembrane</keyword>
<comment type="catalytic activity">
    <reaction evidence="9 10">
        <text>glycine(in) = glycine(out)</text>
        <dbReference type="Rhea" id="RHEA:70715"/>
        <dbReference type="ChEBI" id="CHEBI:57305"/>
    </reaction>
</comment>
<dbReference type="PANTHER" id="PTHR46181:SF3">
    <property type="entry name" value="MITOCHONDRIAL GLYCINE TRANSPORTER"/>
    <property type="match status" value="1"/>
</dbReference>
<keyword evidence="8 10" id="KW-0472">Membrane</keyword>
<dbReference type="Pfam" id="PF00153">
    <property type="entry name" value="Mito_carr"/>
    <property type="match status" value="3"/>
</dbReference>
<feature type="region of interest" description="Disordered" evidence="12">
    <location>
        <begin position="1"/>
        <end position="20"/>
    </location>
</feature>
<accession>A0A7R8Z751</accession>
<keyword evidence="7 10" id="KW-0496">Mitochondrion</keyword>
<dbReference type="GO" id="GO:1904983">
    <property type="term" value="P:glycine import into mitochondrion"/>
    <property type="evidence" value="ECO:0007669"/>
    <property type="project" value="UniProtKB-UniRule"/>
</dbReference>
<evidence type="ECO:0000256" key="5">
    <source>
        <dbReference type="ARBA" id="ARBA00022792"/>
    </source>
</evidence>
<dbReference type="Gene3D" id="1.50.40.10">
    <property type="entry name" value="Mitochondrial carrier domain"/>
    <property type="match status" value="2"/>
</dbReference>
<dbReference type="InterPro" id="IPR018108">
    <property type="entry name" value="MCP_transmembrane"/>
</dbReference>
<protein>
    <recommendedName>
        <fullName evidence="10">Mitochondrial glycine transporter</fullName>
    </recommendedName>
    <alternativeName>
        <fullName evidence="10">Solute carrier family 25 member 38 homolog</fullName>
    </alternativeName>
</protein>
<evidence type="ECO:0000256" key="1">
    <source>
        <dbReference type="ARBA" id="ARBA00004141"/>
    </source>
</evidence>
<keyword evidence="6 10" id="KW-1133">Transmembrane helix</keyword>
<evidence type="ECO:0000256" key="8">
    <source>
        <dbReference type="ARBA" id="ARBA00023136"/>
    </source>
</evidence>
<organism evidence="13">
    <name type="scientific">Timema douglasi</name>
    <name type="common">Walking stick</name>
    <dbReference type="NCBI Taxonomy" id="61478"/>
    <lineage>
        <taxon>Eukaryota</taxon>
        <taxon>Metazoa</taxon>
        <taxon>Ecdysozoa</taxon>
        <taxon>Arthropoda</taxon>
        <taxon>Hexapoda</taxon>
        <taxon>Insecta</taxon>
        <taxon>Pterygota</taxon>
        <taxon>Neoptera</taxon>
        <taxon>Polyneoptera</taxon>
        <taxon>Phasmatodea</taxon>
        <taxon>Timematodea</taxon>
        <taxon>Timematoidea</taxon>
        <taxon>Timematidae</taxon>
        <taxon>Timema</taxon>
    </lineage>
</organism>
<evidence type="ECO:0000256" key="9">
    <source>
        <dbReference type="ARBA" id="ARBA00034060"/>
    </source>
</evidence>
<evidence type="ECO:0000256" key="11">
    <source>
        <dbReference type="PROSITE-ProRule" id="PRU00282"/>
    </source>
</evidence>
<dbReference type="HAMAP" id="MF_03064">
    <property type="entry name" value="SLC25A38"/>
    <property type="match status" value="1"/>
</dbReference>
<feature type="repeat" description="Solcar" evidence="11">
    <location>
        <begin position="512"/>
        <end position="596"/>
    </location>
</feature>
<comment type="similarity">
    <text evidence="10">Belongs to the mitochondrial carrier (TC 2.A.29) family. SLC25A38 subfamily.</text>
</comment>
<comment type="function">
    <text evidence="10">Mitochondrial glycine transporter that imports glycine into the mitochondrial matrix. Plays an important role in providing glycine for the first enzymatic step in heme biosynthesis, the condensation of glycine with succinyl-CoA to produce 5-aminolevulinate (ALA) in the miochondrial matrix.</text>
</comment>
<dbReference type="InterPro" id="IPR023395">
    <property type="entry name" value="MCP_dom_sf"/>
</dbReference>
<evidence type="ECO:0000256" key="2">
    <source>
        <dbReference type="ARBA" id="ARBA00022448"/>
    </source>
</evidence>
<dbReference type="InterPro" id="IPR030847">
    <property type="entry name" value="Hem25/SLC25A38"/>
</dbReference>
<dbReference type="SUPFAM" id="SSF103506">
    <property type="entry name" value="Mitochondrial carrier"/>
    <property type="match status" value="1"/>
</dbReference>
<keyword evidence="2 10" id="KW-0813">Transport</keyword>
<dbReference type="PROSITE" id="PS50920">
    <property type="entry name" value="SOLCAR"/>
    <property type="match status" value="3"/>
</dbReference>
<dbReference type="GO" id="GO:0005743">
    <property type="term" value="C:mitochondrial inner membrane"/>
    <property type="evidence" value="ECO:0007669"/>
    <property type="project" value="UniProtKB-SubCell"/>
</dbReference>
<comment type="subcellular location">
    <subcellularLocation>
        <location evidence="1">Membrane</location>
        <topology evidence="1">Multi-pass membrane protein</topology>
    </subcellularLocation>
    <subcellularLocation>
        <location evidence="10">Mitochondrion inner membrane</location>
        <topology evidence="10">Multi-pass membrane protein</topology>
    </subcellularLocation>
</comment>
<feature type="repeat" description="Solcar" evidence="11">
    <location>
        <begin position="418"/>
        <end position="502"/>
    </location>
</feature>
<reference evidence="13" key="1">
    <citation type="submission" date="2020-11" db="EMBL/GenBank/DDBJ databases">
        <authorList>
            <person name="Tran Van P."/>
        </authorList>
    </citation>
    <scope>NUCLEOTIDE SEQUENCE</scope>
</reference>
<gene>
    <name evidence="13" type="ORF">TDIB3V08_LOCUS5093</name>
</gene>
<evidence type="ECO:0000256" key="10">
    <source>
        <dbReference type="HAMAP-Rule" id="MF_03064"/>
    </source>
</evidence>
<keyword evidence="4 10" id="KW-0677">Repeat</keyword>
<dbReference type="AlphaFoldDB" id="A0A7R8Z751"/>
<proteinExistence type="inferred from homology"/>
<feature type="repeat" description="Solcar" evidence="11">
    <location>
        <begin position="318"/>
        <end position="410"/>
    </location>
</feature>
<evidence type="ECO:0000313" key="13">
    <source>
        <dbReference type="EMBL" id="CAD7198817.1"/>
    </source>
</evidence>
<dbReference type="GO" id="GO:0015187">
    <property type="term" value="F:glycine transmembrane transporter activity"/>
    <property type="evidence" value="ECO:0007669"/>
    <property type="project" value="UniProtKB-UniRule"/>
</dbReference>
<sequence length="600" mass="65491">MSSDMTSLGESREGLPHSRNMHQLEEVMMEQEMKAKAPKEDPHTKEHDHLCSRYCGGSHTITTPMQRVARTGHFLKQFGPEAVALSDQEACRGLQVYSCHSTQPDSSSSGGDVSAFRVKGPGNLINHEPDATDRICSCLGQLNELLCSRRGLKDVSPPVMTVSERFAINKHRPVAKLLTGQHLVVRKGTMIDETQIRETDYKWREQSLRVMQFGGAVELNTTSALANYATEAGIGKVELEEVNLHLGAGRVENHIGKTTPSSPDRDSNLDLPVLSSRASTRQALHPTEIRTSISPSSAFGLNTTSALANYATEAGAGIIIVKSFVAGSFSGTFSTIMFQPLDLVKTRLQNPMPLALGVGPVQSSGMITIIGHILKTEHVSGLWKGMTPSIARCVPGVGLYFSSLHTLKSHFVPPGGEPGPLQAMTMGVAARTMSGVCLIPITVIKTRFESGVYQYKGMGEALRVIYRTEGARGLCCGLVPTLFRDAPFSGLYLMFYTQIKTLLPEDWLKGNLSAPTNFSCGLVAGLLASVMTQPADVLKTKMQLYPDKFQNLQTIIVYVHKKYGVKGYFKGLVPRMLRRTLMAAMAWTVYEQVTRSIGLK</sequence>
<dbReference type="PANTHER" id="PTHR46181">
    <property type="entry name" value="MITOCHONDRIAL GLYCINE TRANSPORTER"/>
    <property type="match status" value="1"/>
</dbReference>
<evidence type="ECO:0000256" key="6">
    <source>
        <dbReference type="ARBA" id="ARBA00022989"/>
    </source>
</evidence>
<evidence type="ECO:0000256" key="3">
    <source>
        <dbReference type="ARBA" id="ARBA00022692"/>
    </source>
</evidence>
<dbReference type="EMBL" id="OA566390">
    <property type="protein sequence ID" value="CAD7198817.1"/>
    <property type="molecule type" value="Genomic_DNA"/>
</dbReference>
<evidence type="ECO:0000256" key="7">
    <source>
        <dbReference type="ARBA" id="ARBA00023128"/>
    </source>
</evidence>
<evidence type="ECO:0000256" key="12">
    <source>
        <dbReference type="SAM" id="MobiDB-lite"/>
    </source>
</evidence>
<name>A0A7R8Z751_TIMDO</name>
<evidence type="ECO:0000256" key="4">
    <source>
        <dbReference type="ARBA" id="ARBA00022737"/>
    </source>
</evidence>
<keyword evidence="5 10" id="KW-0999">Mitochondrion inner membrane</keyword>